<keyword evidence="11" id="KW-1185">Reference proteome</keyword>
<dbReference type="PANTHER" id="PTHR10030">
    <property type="entry name" value="ALPHA-L-FUCOSIDASE"/>
    <property type="match status" value="1"/>
</dbReference>
<feature type="domain" description="Glycoside hydrolase family 29 N-terminal" evidence="9">
    <location>
        <begin position="19"/>
        <end position="383"/>
    </location>
</feature>
<dbReference type="EC" id="3.2.1.51" evidence="3"/>
<evidence type="ECO:0000313" key="10">
    <source>
        <dbReference type="EMBL" id="NDU95593.1"/>
    </source>
</evidence>
<dbReference type="SUPFAM" id="SSF51445">
    <property type="entry name" value="(Trans)glycosidases"/>
    <property type="match status" value="1"/>
</dbReference>
<accession>A0A6L9L9W7</accession>
<dbReference type="EMBL" id="JAAFZH010000004">
    <property type="protein sequence ID" value="NDU95593.1"/>
    <property type="molecule type" value="Genomic_DNA"/>
</dbReference>
<reference evidence="10 11" key="1">
    <citation type="submission" date="2020-02" db="EMBL/GenBank/DDBJ databases">
        <title>Draft genome sequence of two Spirosoma agri KCTC 52727 and Spirosoma terrae KCTC 52035.</title>
        <authorList>
            <person name="Rojas J."/>
            <person name="Ambika Manirajan B."/>
            <person name="Suarez C."/>
            <person name="Ratering S."/>
            <person name="Schnell S."/>
        </authorList>
    </citation>
    <scope>NUCLEOTIDE SEQUENCE [LARGE SCALE GENOMIC DNA]</scope>
    <source>
        <strain evidence="10 11">KCTC 52035</strain>
    </source>
</reference>
<dbReference type="Gene3D" id="2.60.40.1180">
    <property type="entry name" value="Golgi alpha-mannosidase II"/>
    <property type="match status" value="1"/>
</dbReference>
<dbReference type="RefSeq" id="WP_163947921.1">
    <property type="nucleotide sequence ID" value="NZ_JAAFZH010000004.1"/>
</dbReference>
<protein>
    <recommendedName>
        <fullName evidence="3">alpha-L-fucosidase</fullName>
        <ecNumber evidence="3">3.2.1.51</ecNumber>
    </recommendedName>
</protein>
<dbReference type="PIRSF" id="PIRSF001092">
    <property type="entry name" value="Alpha-L-fucosidase"/>
    <property type="match status" value="1"/>
</dbReference>
<dbReference type="Proteomes" id="UP000474175">
    <property type="component" value="Unassembled WGS sequence"/>
</dbReference>
<dbReference type="InterPro" id="IPR016286">
    <property type="entry name" value="FUC_metazoa-typ"/>
</dbReference>
<keyword evidence="5" id="KW-0378">Hydrolase</keyword>
<dbReference type="InterPro" id="IPR013780">
    <property type="entry name" value="Glyco_hydro_b"/>
</dbReference>
<keyword evidence="4 8" id="KW-0732">Signal</keyword>
<feature type="chain" id="PRO_5026822784" description="alpha-L-fucosidase" evidence="8">
    <location>
        <begin position="21"/>
        <end position="480"/>
    </location>
</feature>
<evidence type="ECO:0000313" key="11">
    <source>
        <dbReference type="Proteomes" id="UP000474175"/>
    </source>
</evidence>
<evidence type="ECO:0000256" key="7">
    <source>
        <dbReference type="PIRSR" id="PIRSR001092-1"/>
    </source>
</evidence>
<dbReference type="InterPro" id="IPR057739">
    <property type="entry name" value="Glyco_hydro_29_N"/>
</dbReference>
<evidence type="ECO:0000259" key="9">
    <source>
        <dbReference type="Pfam" id="PF01120"/>
    </source>
</evidence>
<comment type="function">
    <text evidence="1">Alpha-L-fucosidase is responsible for hydrolyzing the alpha-1,6-linked fucose joined to the reducing-end N-acetylglucosamine of the carbohydrate moieties of glycoproteins.</text>
</comment>
<feature type="site" description="May be important for catalysis" evidence="7">
    <location>
        <position position="316"/>
    </location>
</feature>
<dbReference type="InterPro" id="IPR000933">
    <property type="entry name" value="Glyco_hydro_29"/>
</dbReference>
<evidence type="ECO:0000256" key="1">
    <source>
        <dbReference type="ARBA" id="ARBA00004071"/>
    </source>
</evidence>
<gene>
    <name evidence="10" type="ORF">GK108_11970</name>
</gene>
<evidence type="ECO:0000256" key="5">
    <source>
        <dbReference type="ARBA" id="ARBA00022801"/>
    </source>
</evidence>
<evidence type="ECO:0000256" key="4">
    <source>
        <dbReference type="ARBA" id="ARBA00022729"/>
    </source>
</evidence>
<dbReference type="GO" id="GO:0004560">
    <property type="term" value="F:alpha-L-fucosidase activity"/>
    <property type="evidence" value="ECO:0007669"/>
    <property type="project" value="InterPro"/>
</dbReference>
<dbReference type="PANTHER" id="PTHR10030:SF37">
    <property type="entry name" value="ALPHA-L-FUCOSIDASE-RELATED"/>
    <property type="match status" value="1"/>
</dbReference>
<dbReference type="Pfam" id="PF01120">
    <property type="entry name" value="Alpha_L_fucos"/>
    <property type="match status" value="1"/>
</dbReference>
<dbReference type="GO" id="GO:0016139">
    <property type="term" value="P:glycoside catabolic process"/>
    <property type="evidence" value="ECO:0007669"/>
    <property type="project" value="TreeGrafter"/>
</dbReference>
<proteinExistence type="inferred from homology"/>
<dbReference type="SMART" id="SM00812">
    <property type="entry name" value="Alpha_L_fucos"/>
    <property type="match status" value="1"/>
</dbReference>
<dbReference type="GO" id="GO:0006004">
    <property type="term" value="P:fucose metabolic process"/>
    <property type="evidence" value="ECO:0007669"/>
    <property type="project" value="InterPro"/>
</dbReference>
<dbReference type="AlphaFoldDB" id="A0A6L9L9W7"/>
<comment type="caution">
    <text evidence="10">The sequence shown here is derived from an EMBL/GenBank/DDBJ whole genome shotgun (WGS) entry which is preliminary data.</text>
</comment>
<organism evidence="10 11">
    <name type="scientific">Spirosoma terrae</name>
    <dbReference type="NCBI Taxonomy" id="1968276"/>
    <lineage>
        <taxon>Bacteria</taxon>
        <taxon>Pseudomonadati</taxon>
        <taxon>Bacteroidota</taxon>
        <taxon>Cytophagia</taxon>
        <taxon>Cytophagales</taxon>
        <taxon>Cytophagaceae</taxon>
        <taxon>Spirosoma</taxon>
    </lineage>
</organism>
<keyword evidence="6" id="KW-0326">Glycosidase</keyword>
<dbReference type="GO" id="GO:0005764">
    <property type="term" value="C:lysosome"/>
    <property type="evidence" value="ECO:0007669"/>
    <property type="project" value="TreeGrafter"/>
</dbReference>
<feature type="signal peptide" evidence="8">
    <location>
        <begin position="1"/>
        <end position="20"/>
    </location>
</feature>
<evidence type="ECO:0000256" key="3">
    <source>
        <dbReference type="ARBA" id="ARBA00012662"/>
    </source>
</evidence>
<dbReference type="InterPro" id="IPR017853">
    <property type="entry name" value="GH"/>
</dbReference>
<evidence type="ECO:0000256" key="6">
    <source>
        <dbReference type="ARBA" id="ARBA00023295"/>
    </source>
</evidence>
<dbReference type="Gene3D" id="3.20.20.80">
    <property type="entry name" value="Glycosidases"/>
    <property type="match status" value="1"/>
</dbReference>
<evidence type="ECO:0000256" key="2">
    <source>
        <dbReference type="ARBA" id="ARBA00007951"/>
    </source>
</evidence>
<comment type="similarity">
    <text evidence="2">Belongs to the glycosyl hydrolase 29 family.</text>
</comment>
<name>A0A6L9L9W7_9BACT</name>
<sequence length="480" mass="55621">MKYAFLSFISGVFLWTSAVAQQHSEQNHDKYVWPKDETVKQKLNSWQTIKFGLLMHWGTYSEWGIVESWSLCPEDEGWCERKGPHSANWYDYKKAYEGLQTTFNPVKFNPERWANAAKQAGMKYMIFTTKHHDGFCMFDTKQTDYKITDKKTPFSSNPRSNVTKEILNAFRQQDFMVGTYFSKPDWHTEHYWWPYFPPKDRNVSYDPKKYPELWKKYSDFTYNQIEELMTGYGKVDILWLDGGWVRPASTIDSTISWQRTIPYSQDINMARIAAMGRQHQPGLLVVDRTVSGEFENYVTPEQQIPDHYMPIPWESCMTMGNSWSYIPKENFKPARKLIQTLVDIVAKNGNLLLNIAPGPDGEWHEEAYQRLQEIGKWIAVNGESIYDTKPLAPYRQGQWAFTTNSQARYVSYLPTDSEKLLPASLTIPSLTTSPKAKISILGSTQTLKITKTQDGISVSVPEKVRQQLANQPVWVLKIVG</sequence>
<evidence type="ECO:0000256" key="8">
    <source>
        <dbReference type="SAM" id="SignalP"/>
    </source>
</evidence>